<proteinExistence type="inferred from homology"/>
<dbReference type="InterPro" id="IPR015421">
    <property type="entry name" value="PyrdxlP-dep_Trfase_major"/>
</dbReference>
<dbReference type="PANTHER" id="PTHR11999:SF70">
    <property type="entry name" value="MIP05841P"/>
    <property type="match status" value="1"/>
</dbReference>
<dbReference type="Proteomes" id="UP001612915">
    <property type="component" value="Unassembled WGS sequence"/>
</dbReference>
<dbReference type="EMBL" id="JBITLV010000001">
    <property type="protein sequence ID" value="MFI7585500.1"/>
    <property type="molecule type" value="Genomic_DNA"/>
</dbReference>
<dbReference type="PANTHER" id="PTHR11999">
    <property type="entry name" value="GROUP II PYRIDOXAL-5-PHOSPHATE DECARBOXYLASE"/>
    <property type="match status" value="1"/>
</dbReference>
<keyword evidence="5" id="KW-0456">Lyase</keyword>
<dbReference type="InterPro" id="IPR015422">
    <property type="entry name" value="PyrdxlP-dep_Trfase_small"/>
</dbReference>
<keyword evidence="4" id="KW-0663">Pyridoxal phosphate</keyword>
<keyword evidence="3" id="KW-0210">Decarboxylase</keyword>
<protein>
    <submittedName>
        <fullName evidence="7">Aminotransferase class I/II-fold pyridoxal phosphate-dependent enzyme</fullName>
    </submittedName>
</protein>
<organism evidence="7 8">
    <name type="scientific">Spongisporangium articulatum</name>
    <dbReference type="NCBI Taxonomy" id="3362603"/>
    <lineage>
        <taxon>Bacteria</taxon>
        <taxon>Bacillati</taxon>
        <taxon>Actinomycetota</taxon>
        <taxon>Actinomycetes</taxon>
        <taxon>Kineosporiales</taxon>
        <taxon>Kineosporiaceae</taxon>
        <taxon>Spongisporangium</taxon>
    </lineage>
</organism>
<evidence type="ECO:0000259" key="6">
    <source>
        <dbReference type="PROSITE" id="PS50042"/>
    </source>
</evidence>
<dbReference type="InterPro" id="IPR018490">
    <property type="entry name" value="cNMP-bd_dom_sf"/>
</dbReference>
<dbReference type="InterPro" id="IPR010977">
    <property type="entry name" value="Aromatic_deC"/>
</dbReference>
<gene>
    <name evidence="7" type="ORF">ACIB24_00325</name>
</gene>
<evidence type="ECO:0000256" key="3">
    <source>
        <dbReference type="ARBA" id="ARBA00022793"/>
    </source>
</evidence>
<accession>A0ABW8AGL9</accession>
<dbReference type="InterPro" id="IPR021115">
    <property type="entry name" value="Pyridoxal-P_BS"/>
</dbReference>
<dbReference type="SUPFAM" id="SSF53383">
    <property type="entry name" value="PLP-dependent transferases"/>
    <property type="match status" value="1"/>
</dbReference>
<evidence type="ECO:0000256" key="4">
    <source>
        <dbReference type="ARBA" id="ARBA00022898"/>
    </source>
</evidence>
<sequence>MYLTDAVGILIFVDLSMTPEEMRRTGYAVVDRMVAWMAEPGPVIRRATPQAMADLLPGDEPKAPLGLDAVLGTLVDDVYPHASRVAHPGYFAYIPGSTTWPAALVDFMSSVANVYAGSWAESAGPSRLELVVLDWFRAWLGLPEGAEGVLTSGGSAANLMAFAVAREQLLGAMHADAMIYCSDQAHSSVGRAARVLGFRSDQVHVIPSDDGFRLRVDALAAAVAADRVAGRVPLLVSASGGATNTGAVDPLDDIADLCAEHDLWLHVDAAYGGFATVTARGARALAGIGRADSVTLDPHKWFFQPMECGALLVRESGALERAFTVLPDYLADSATHGGEVNFSDRGLQLTRRARSVSLWASVATFGTDAFRAAIDSGLDLAALASTLVDDDPHLELLSAARLGIVCFRRTLPGLGEPELAAANAWLAAALEATGRAMVSSTRLHGRYALRLCVLNHRSREEDVRFVLDFLARTPVPPEVLAAAVPDAAVPAGPLLDLLDEAGRRELARCSTRLVAPAGATVVSRWAGDRDFYAIVSGAVRVLIDGVVVRRLGPGEFFGEIAATDWGSGYGYVRTADVVAEEPTQLIVVPAEDLLRLMDVAPALRERILAARASRLGTL</sequence>
<evidence type="ECO:0000256" key="1">
    <source>
        <dbReference type="ARBA" id="ARBA00001933"/>
    </source>
</evidence>
<dbReference type="CDD" id="cd00038">
    <property type="entry name" value="CAP_ED"/>
    <property type="match status" value="1"/>
</dbReference>
<evidence type="ECO:0000313" key="7">
    <source>
        <dbReference type="EMBL" id="MFI7585500.1"/>
    </source>
</evidence>
<keyword evidence="8" id="KW-1185">Reference proteome</keyword>
<dbReference type="Gene3D" id="1.20.1340.10">
    <property type="entry name" value="dopa decarboxylase, N-terminal domain"/>
    <property type="match status" value="1"/>
</dbReference>
<dbReference type="PROSITE" id="PS50042">
    <property type="entry name" value="CNMP_BINDING_3"/>
    <property type="match status" value="1"/>
</dbReference>
<dbReference type="InterPro" id="IPR000595">
    <property type="entry name" value="cNMP-bd_dom"/>
</dbReference>
<comment type="similarity">
    <text evidence="2">Belongs to the group II decarboxylase family.</text>
</comment>
<dbReference type="InterPro" id="IPR015424">
    <property type="entry name" value="PyrdxlP-dep_Trfase"/>
</dbReference>
<dbReference type="InterPro" id="IPR002129">
    <property type="entry name" value="PyrdxlP-dep_de-COase"/>
</dbReference>
<reference evidence="7 8" key="1">
    <citation type="submission" date="2024-10" db="EMBL/GenBank/DDBJ databases">
        <title>The Natural Products Discovery Center: Release of the First 8490 Sequenced Strains for Exploring Actinobacteria Biosynthetic Diversity.</title>
        <authorList>
            <person name="Kalkreuter E."/>
            <person name="Kautsar S.A."/>
            <person name="Yang D."/>
            <person name="Bader C.D."/>
            <person name="Teijaro C.N."/>
            <person name="Fluegel L."/>
            <person name="Davis C.M."/>
            <person name="Simpson J.R."/>
            <person name="Lauterbach L."/>
            <person name="Steele A.D."/>
            <person name="Gui C."/>
            <person name="Meng S."/>
            <person name="Li G."/>
            <person name="Viehrig K."/>
            <person name="Ye F."/>
            <person name="Su P."/>
            <person name="Kiefer A.F."/>
            <person name="Nichols A."/>
            <person name="Cepeda A.J."/>
            <person name="Yan W."/>
            <person name="Fan B."/>
            <person name="Jiang Y."/>
            <person name="Adhikari A."/>
            <person name="Zheng C.-J."/>
            <person name="Schuster L."/>
            <person name="Cowan T.M."/>
            <person name="Smanski M.J."/>
            <person name="Chevrette M.G."/>
            <person name="De Carvalho L.P.S."/>
            <person name="Shen B."/>
        </authorList>
    </citation>
    <scope>NUCLEOTIDE SEQUENCE [LARGE SCALE GENOMIC DNA]</scope>
    <source>
        <strain evidence="7 8">NPDC049639</strain>
    </source>
</reference>
<keyword evidence="7" id="KW-0032">Aminotransferase</keyword>
<feature type="domain" description="Cyclic nucleotide-binding" evidence="6">
    <location>
        <begin position="494"/>
        <end position="614"/>
    </location>
</feature>
<dbReference type="InterPro" id="IPR014710">
    <property type="entry name" value="RmlC-like_jellyroll"/>
</dbReference>
<keyword evidence="7" id="KW-0808">Transferase</keyword>
<dbReference type="Gene3D" id="3.40.640.10">
    <property type="entry name" value="Type I PLP-dependent aspartate aminotransferase-like (Major domain)"/>
    <property type="match status" value="1"/>
</dbReference>
<dbReference type="Gene3D" id="2.60.120.10">
    <property type="entry name" value="Jelly Rolls"/>
    <property type="match status" value="1"/>
</dbReference>
<dbReference type="Pfam" id="PF00282">
    <property type="entry name" value="Pyridoxal_deC"/>
    <property type="match status" value="1"/>
</dbReference>
<dbReference type="Gene3D" id="3.90.1150.10">
    <property type="entry name" value="Aspartate Aminotransferase, domain 1"/>
    <property type="match status" value="1"/>
</dbReference>
<dbReference type="PROSITE" id="PS00392">
    <property type="entry name" value="DDC_GAD_HDC_YDC"/>
    <property type="match status" value="1"/>
</dbReference>
<dbReference type="PRINTS" id="PR00800">
    <property type="entry name" value="YHDCRBOXLASE"/>
</dbReference>
<dbReference type="SUPFAM" id="SSF51206">
    <property type="entry name" value="cAMP-binding domain-like"/>
    <property type="match status" value="1"/>
</dbReference>
<dbReference type="SMART" id="SM00100">
    <property type="entry name" value="cNMP"/>
    <property type="match status" value="1"/>
</dbReference>
<dbReference type="GO" id="GO:0008483">
    <property type="term" value="F:transaminase activity"/>
    <property type="evidence" value="ECO:0007669"/>
    <property type="project" value="UniProtKB-KW"/>
</dbReference>
<evidence type="ECO:0000256" key="5">
    <source>
        <dbReference type="ARBA" id="ARBA00023239"/>
    </source>
</evidence>
<comment type="cofactor">
    <cofactor evidence="1">
        <name>pyridoxal 5'-phosphate</name>
        <dbReference type="ChEBI" id="CHEBI:597326"/>
    </cofactor>
</comment>
<dbReference type="RefSeq" id="WP_398273476.1">
    <property type="nucleotide sequence ID" value="NZ_JBITLV010000001.1"/>
</dbReference>
<evidence type="ECO:0000313" key="8">
    <source>
        <dbReference type="Proteomes" id="UP001612915"/>
    </source>
</evidence>
<dbReference type="Pfam" id="PF00027">
    <property type="entry name" value="cNMP_binding"/>
    <property type="match status" value="1"/>
</dbReference>
<name>A0ABW8AGL9_9ACTN</name>
<evidence type="ECO:0000256" key="2">
    <source>
        <dbReference type="ARBA" id="ARBA00009533"/>
    </source>
</evidence>
<comment type="caution">
    <text evidence="7">The sequence shown here is derived from an EMBL/GenBank/DDBJ whole genome shotgun (WGS) entry which is preliminary data.</text>
</comment>